<dbReference type="EMBL" id="VMBP01000001">
    <property type="protein sequence ID" value="TSJ63950.1"/>
    <property type="molecule type" value="Genomic_DNA"/>
</dbReference>
<sequence>MRRRALLRFAAGAALALTLLAPGPLAAPLRAATPDAAPAPASKPLDVDALLFDPEAPVAGNPKGDVTIVAFFDYNCGYCRKASPALEKLVAEDGNIRLVYKDWPILAKSSVVAAQLALAAKYQGKYDAAHATLMKIPGRASTERMSAALAEAGIDRARLASDLKTHAKAIGALLARNNEQAEALGLPGTPVYLVGPYKVAAALDYQGFKDVVKDARDRAAER</sequence>
<reference evidence="9 10" key="1">
    <citation type="submission" date="2019-07" db="EMBL/GenBank/DDBJ databases">
        <authorList>
            <person name="Grouzdev D.S."/>
        </authorList>
    </citation>
    <scope>NUCLEOTIDE SEQUENCE [LARGE SCALE GENOMIC DNA]</scope>
    <source>
        <strain evidence="9 10">3C</strain>
    </source>
</reference>
<feature type="signal peptide" evidence="7">
    <location>
        <begin position="1"/>
        <end position="26"/>
    </location>
</feature>
<dbReference type="Proteomes" id="UP000315321">
    <property type="component" value="Unassembled WGS sequence"/>
</dbReference>
<evidence type="ECO:0000313" key="10">
    <source>
        <dbReference type="Proteomes" id="UP000315321"/>
    </source>
</evidence>
<evidence type="ECO:0000256" key="1">
    <source>
        <dbReference type="ARBA" id="ARBA00003565"/>
    </source>
</evidence>
<keyword evidence="4" id="KW-0560">Oxidoreductase</keyword>
<dbReference type="PANTHER" id="PTHR13887">
    <property type="entry name" value="GLUTATHIONE S-TRANSFERASE KAPPA"/>
    <property type="match status" value="1"/>
</dbReference>
<dbReference type="InterPro" id="IPR013766">
    <property type="entry name" value="Thioredoxin_domain"/>
</dbReference>
<dbReference type="PROSITE" id="PS51352">
    <property type="entry name" value="THIOREDOXIN_2"/>
    <property type="match status" value="1"/>
</dbReference>
<dbReference type="Gene3D" id="3.40.30.10">
    <property type="entry name" value="Glutaredoxin"/>
    <property type="match status" value="1"/>
</dbReference>
<gene>
    <name evidence="9" type="ORF">FO470_01220</name>
</gene>
<dbReference type="Pfam" id="PF13462">
    <property type="entry name" value="Thioredoxin_4"/>
    <property type="match status" value="1"/>
</dbReference>
<dbReference type="InterPro" id="IPR036249">
    <property type="entry name" value="Thioredoxin-like_sf"/>
</dbReference>
<keyword evidence="3 7" id="KW-0732">Signal</keyword>
<protein>
    <submittedName>
        <fullName evidence="9">DsbA family protein</fullName>
    </submittedName>
</protein>
<evidence type="ECO:0000259" key="8">
    <source>
        <dbReference type="PROSITE" id="PS51352"/>
    </source>
</evidence>
<comment type="caution">
    <text evidence="9">The sequence shown here is derived from an EMBL/GenBank/DDBJ whole genome shotgun (WGS) entry which is preliminary data.</text>
</comment>
<accession>A0ABY3DUG3</accession>
<feature type="domain" description="Thioredoxin" evidence="8">
    <location>
        <begin position="33"/>
        <end position="217"/>
    </location>
</feature>
<organism evidence="9 10">
    <name type="scientific">Ancylobacter moscoviensis</name>
    <dbReference type="NCBI Taxonomy" id="2597768"/>
    <lineage>
        <taxon>Bacteria</taxon>
        <taxon>Pseudomonadati</taxon>
        <taxon>Pseudomonadota</taxon>
        <taxon>Alphaproteobacteria</taxon>
        <taxon>Hyphomicrobiales</taxon>
        <taxon>Xanthobacteraceae</taxon>
        <taxon>Ancylobacter</taxon>
    </lineage>
</organism>
<dbReference type="InterPro" id="IPR012336">
    <property type="entry name" value="Thioredoxin-like_fold"/>
</dbReference>
<evidence type="ECO:0000256" key="6">
    <source>
        <dbReference type="ARBA" id="ARBA00023284"/>
    </source>
</evidence>
<keyword evidence="6" id="KW-0676">Redox-active center</keyword>
<name>A0ABY3DUG3_9HYPH</name>
<dbReference type="CDD" id="cd03023">
    <property type="entry name" value="DsbA_Com1_like"/>
    <property type="match status" value="1"/>
</dbReference>
<dbReference type="SUPFAM" id="SSF52833">
    <property type="entry name" value="Thioredoxin-like"/>
    <property type="match status" value="1"/>
</dbReference>
<evidence type="ECO:0000256" key="2">
    <source>
        <dbReference type="ARBA" id="ARBA00005791"/>
    </source>
</evidence>
<evidence type="ECO:0000256" key="3">
    <source>
        <dbReference type="ARBA" id="ARBA00022729"/>
    </source>
</evidence>
<keyword evidence="10" id="KW-1185">Reference proteome</keyword>
<keyword evidence="5" id="KW-1015">Disulfide bond</keyword>
<dbReference type="RefSeq" id="WP_144341106.1">
    <property type="nucleotide sequence ID" value="NZ_VMBP01000001.1"/>
</dbReference>
<proteinExistence type="inferred from homology"/>
<feature type="chain" id="PRO_5046681904" evidence="7">
    <location>
        <begin position="27"/>
        <end position="222"/>
    </location>
</feature>
<comment type="similarity">
    <text evidence="2">Belongs to the thioredoxin family. DsbA subfamily.</text>
</comment>
<dbReference type="PANTHER" id="PTHR13887:SF14">
    <property type="entry name" value="DISULFIDE BOND FORMATION PROTEIN D"/>
    <property type="match status" value="1"/>
</dbReference>
<comment type="function">
    <text evidence="1">May be required for disulfide bond formation in some proteins.</text>
</comment>
<evidence type="ECO:0000256" key="4">
    <source>
        <dbReference type="ARBA" id="ARBA00023002"/>
    </source>
</evidence>
<evidence type="ECO:0000313" key="9">
    <source>
        <dbReference type="EMBL" id="TSJ63950.1"/>
    </source>
</evidence>
<evidence type="ECO:0000256" key="5">
    <source>
        <dbReference type="ARBA" id="ARBA00023157"/>
    </source>
</evidence>
<evidence type="ECO:0000256" key="7">
    <source>
        <dbReference type="SAM" id="SignalP"/>
    </source>
</evidence>